<evidence type="ECO:0000313" key="2">
    <source>
        <dbReference type="Proteomes" id="UP000019486"/>
    </source>
</evidence>
<organism evidence="1 2">
    <name type="scientific">Skermanella stibiiresistens SB22</name>
    <dbReference type="NCBI Taxonomy" id="1385369"/>
    <lineage>
        <taxon>Bacteria</taxon>
        <taxon>Pseudomonadati</taxon>
        <taxon>Pseudomonadota</taxon>
        <taxon>Alphaproteobacteria</taxon>
        <taxon>Rhodospirillales</taxon>
        <taxon>Azospirillaceae</taxon>
        <taxon>Skermanella</taxon>
    </lineage>
</organism>
<reference evidence="1 2" key="1">
    <citation type="submission" date="2013-08" db="EMBL/GenBank/DDBJ databases">
        <title>The genome sequence of Skermanella stibiiresistens.</title>
        <authorList>
            <person name="Zhu W."/>
            <person name="Wang G."/>
        </authorList>
    </citation>
    <scope>NUCLEOTIDE SEQUENCE [LARGE SCALE GENOMIC DNA]</scope>
    <source>
        <strain evidence="1 2">SB22</strain>
    </source>
</reference>
<accession>W9HBH8</accession>
<evidence type="ECO:0000313" key="1">
    <source>
        <dbReference type="EMBL" id="EWY41223.1"/>
    </source>
</evidence>
<dbReference type="AlphaFoldDB" id="W9HBH8"/>
<proteinExistence type="predicted"/>
<keyword evidence="2" id="KW-1185">Reference proteome</keyword>
<name>W9HBH8_9PROT</name>
<sequence length="235" mass="26974">MTAQAALDQEAAFGLHAWQRDYALRTLEVYVSEVENRVFTAFEQAGEIGNQFAEDGESVPPARQAGIDQWYEEDEHRKDLAFAKDRIIEMAVAGLYHLWERRAVHMLRLHELSRSKSDDGKRKAAELSLNDFGEIRAQFERLGWDLEIQPFYKKLNKLRLVTNAVKHGPGPAMTKLWRKCPTLFWPYNEPGHPIPADLPAEPSSANTLDLTADHFRDYARAVEAFWKAVPIIDRE</sequence>
<dbReference type="OrthoDB" id="1354489at2"/>
<dbReference type="EMBL" id="AVFL01000005">
    <property type="protein sequence ID" value="EWY41223.1"/>
    <property type="molecule type" value="Genomic_DNA"/>
</dbReference>
<gene>
    <name evidence="1" type="ORF">N825_30655</name>
</gene>
<dbReference type="Proteomes" id="UP000019486">
    <property type="component" value="Unassembled WGS sequence"/>
</dbReference>
<protein>
    <submittedName>
        <fullName evidence="1">Uncharacterized protein</fullName>
    </submittedName>
</protein>
<dbReference type="RefSeq" id="WP_037449816.1">
    <property type="nucleotide sequence ID" value="NZ_AVFL01000005.1"/>
</dbReference>
<comment type="caution">
    <text evidence="1">The sequence shown here is derived from an EMBL/GenBank/DDBJ whole genome shotgun (WGS) entry which is preliminary data.</text>
</comment>